<dbReference type="AlphaFoldDB" id="B9BW29"/>
<gene>
    <name evidence="1" type="ORF">BURMUCGD2_3358</name>
</gene>
<organism evidence="1 2">
    <name type="scientific">Burkholderia multivorans CGD2</name>
    <dbReference type="NCBI Taxonomy" id="513052"/>
    <lineage>
        <taxon>Bacteria</taxon>
        <taxon>Pseudomonadati</taxon>
        <taxon>Pseudomonadota</taxon>
        <taxon>Betaproteobacteria</taxon>
        <taxon>Burkholderiales</taxon>
        <taxon>Burkholderiaceae</taxon>
        <taxon>Burkholderia</taxon>
        <taxon>Burkholderia cepacia complex</taxon>
    </lineage>
</organism>
<reference evidence="1 2" key="1">
    <citation type="journal article" date="2012" name="J. Bacteriol.">
        <title>Draft Genome Sequence Determination for Cystic Fibrosis and Chronic Granulomatous Disease Burkholderia multivorans Isolates.</title>
        <authorList>
            <person name="Varga J.J."/>
            <person name="Losada L."/>
            <person name="Zelazny A.M."/>
            <person name="Brinkac L."/>
            <person name="Harkins D."/>
            <person name="Radune D."/>
            <person name="Hostetler J."/>
            <person name="Sampaio E.P."/>
            <person name="Ronning C.M."/>
            <person name="Nierman W.C."/>
            <person name="Greenberg D.E."/>
            <person name="Holland S.M."/>
            <person name="Goldberg J.B."/>
        </authorList>
    </citation>
    <scope>NUCLEOTIDE SEQUENCE [LARGE SCALE GENOMIC DNA]</scope>
    <source>
        <strain evidence="1 2">CGD2</strain>
    </source>
</reference>
<sequence>MRGIAQRRTAARVQGAITGRCTVAVRGNARTGHCARPVESLRAQTVQTVGNGYRRSIRAGRARRTMRGRARARLK</sequence>
<accession>B9BW29</accession>
<evidence type="ECO:0000313" key="2">
    <source>
        <dbReference type="Proteomes" id="UP000004535"/>
    </source>
</evidence>
<evidence type="ECO:0000313" key="1">
    <source>
        <dbReference type="EMBL" id="EEE04846.1"/>
    </source>
</evidence>
<dbReference type="Proteomes" id="UP000004535">
    <property type="component" value="Unassembled WGS sequence"/>
</dbReference>
<name>B9BW29_9BURK</name>
<dbReference type="EMBL" id="ACFC01000012">
    <property type="protein sequence ID" value="EEE04846.1"/>
    <property type="molecule type" value="Genomic_DNA"/>
</dbReference>
<comment type="caution">
    <text evidence="1">The sequence shown here is derived from an EMBL/GenBank/DDBJ whole genome shotgun (WGS) entry which is preliminary data.</text>
</comment>
<proteinExistence type="predicted"/>
<protein>
    <submittedName>
        <fullName evidence="1">Uncharacterized protein</fullName>
    </submittedName>
</protein>